<organism evidence="3">
    <name type="scientific">metagenome</name>
    <dbReference type="NCBI Taxonomy" id="256318"/>
    <lineage>
        <taxon>unclassified sequences</taxon>
        <taxon>metagenomes</taxon>
    </lineage>
</organism>
<evidence type="ECO:0000313" key="3">
    <source>
        <dbReference type="EMBL" id="CUR62130.1"/>
    </source>
</evidence>
<dbReference type="GO" id="GO:0022857">
    <property type="term" value="F:transmembrane transporter activity"/>
    <property type="evidence" value="ECO:0007669"/>
    <property type="project" value="InterPro"/>
</dbReference>
<feature type="transmembrane region" description="Helical" evidence="1">
    <location>
        <begin position="158"/>
        <end position="178"/>
    </location>
</feature>
<feature type="transmembrane region" description="Helical" evidence="1">
    <location>
        <begin position="276"/>
        <end position="297"/>
    </location>
</feature>
<evidence type="ECO:0000259" key="2">
    <source>
        <dbReference type="PROSITE" id="PS50850"/>
    </source>
</evidence>
<dbReference type="Pfam" id="PF07690">
    <property type="entry name" value="MFS_1"/>
    <property type="match status" value="2"/>
</dbReference>
<feature type="transmembrane region" description="Helical" evidence="1">
    <location>
        <begin position="122"/>
        <end position="146"/>
    </location>
</feature>
<feature type="domain" description="Major facilitator superfamily (MFS) profile" evidence="2">
    <location>
        <begin position="238"/>
        <end position="438"/>
    </location>
</feature>
<dbReference type="PROSITE" id="PS50850">
    <property type="entry name" value="MFS"/>
    <property type="match status" value="1"/>
</dbReference>
<feature type="transmembrane region" description="Helical" evidence="1">
    <location>
        <begin position="372"/>
        <end position="395"/>
    </location>
</feature>
<feature type="transmembrane region" description="Helical" evidence="1">
    <location>
        <begin position="309"/>
        <end position="328"/>
    </location>
</feature>
<dbReference type="EMBL" id="CZKB01000027">
    <property type="protein sequence ID" value="CUR62130.1"/>
    <property type="molecule type" value="Genomic_DNA"/>
</dbReference>
<dbReference type="PANTHER" id="PTHR23528:SF1">
    <property type="entry name" value="MAJOR FACILITATOR SUPERFAMILY (MFS) PROFILE DOMAIN-CONTAINING PROTEIN"/>
    <property type="match status" value="1"/>
</dbReference>
<name>A0A2P2CJK8_9ZZZZ</name>
<dbReference type="PANTHER" id="PTHR23528">
    <property type="match status" value="1"/>
</dbReference>
<evidence type="ECO:0000256" key="1">
    <source>
        <dbReference type="SAM" id="Phobius"/>
    </source>
</evidence>
<feature type="transmembrane region" description="Helical" evidence="1">
    <location>
        <begin position="64"/>
        <end position="87"/>
    </location>
</feature>
<dbReference type="InterPro" id="IPR036259">
    <property type="entry name" value="MFS_trans_sf"/>
</dbReference>
<gene>
    <name evidence="3" type="ORF">NOCA170076</name>
</gene>
<keyword evidence="1" id="KW-1133">Transmembrane helix</keyword>
<dbReference type="InterPro" id="IPR011701">
    <property type="entry name" value="MFS"/>
</dbReference>
<sequence length="438" mass="45996">MTTQAATRSAFDDPVDTPPARWVGALVLLNLGVMAGWFGPIQVLLAQQADRIAAAEPGGMSKELLLAVVLFTGATVSMVANPVWGAFSDRTTSRLGRRVPWVLGGVVLGAASLLLLSVAEGAVLMVVAWSLVQLALNAAWAGGVAAVPDQVPVERRGLIGGLVAIAGTVGVLVGIKIAELTGSIAQGYLVISLVMLALSVPYLAGSRDVPLPADHVLEPLDWRTLLRSLWVSPREHPDFAWAWVTRLLVNLGNWIALNYLYYFLTDGLGYGDDDATARLGLLVLIYGVATVATTVVVGHWSDRVGRRKVFVIWSGVLIGASSLVLGLWQAWPGALLAAVVLGAGFGVYQAVDFALITQVLPGAVDRAKDLGVINIASALPQVLAPAIAGLVLVVVRELGGSVATRGEAWSLGYGVVYVVGFAFCVLGSVFVTRIRSVR</sequence>
<feature type="transmembrane region" description="Helical" evidence="1">
    <location>
        <begin position="243"/>
        <end position="264"/>
    </location>
</feature>
<keyword evidence="1" id="KW-0472">Membrane</keyword>
<dbReference type="AlphaFoldDB" id="A0A2P2CJK8"/>
<feature type="transmembrane region" description="Helical" evidence="1">
    <location>
        <begin position="21"/>
        <end position="44"/>
    </location>
</feature>
<reference evidence="3" key="1">
    <citation type="submission" date="2015-08" db="EMBL/GenBank/DDBJ databases">
        <authorList>
            <person name="Babu N.S."/>
            <person name="Beckwith C.J."/>
            <person name="Beseler K.G."/>
            <person name="Brison A."/>
            <person name="Carone J.V."/>
            <person name="Caskin T.P."/>
            <person name="Diamond M."/>
            <person name="Durham M.E."/>
            <person name="Foxe J.M."/>
            <person name="Go M."/>
            <person name="Henderson B.A."/>
            <person name="Jones I.B."/>
            <person name="McGettigan J.A."/>
            <person name="Micheletti S.J."/>
            <person name="Nasrallah M.E."/>
            <person name="Ortiz D."/>
            <person name="Piller C.R."/>
            <person name="Privatt S.R."/>
            <person name="Schneider S.L."/>
            <person name="Sharp S."/>
            <person name="Smith T.C."/>
            <person name="Stanton J.D."/>
            <person name="Ullery H.E."/>
            <person name="Wilson R.J."/>
            <person name="Serrano M.G."/>
            <person name="Buck G."/>
            <person name="Lee V."/>
            <person name="Wang Y."/>
            <person name="Carvalho R."/>
            <person name="Voegtly L."/>
            <person name="Shi R."/>
            <person name="Duckworth R."/>
            <person name="Johnson A."/>
            <person name="Loviza R."/>
            <person name="Walstead R."/>
            <person name="Shah Z."/>
            <person name="Kiflezghi M."/>
            <person name="Wade K."/>
            <person name="Ball S.L."/>
            <person name="Bradley K.W."/>
            <person name="Asai D.J."/>
            <person name="Bowman C.A."/>
            <person name="Russell D.A."/>
            <person name="Pope W.H."/>
            <person name="Jacobs-Sera D."/>
            <person name="Hendrix R.W."/>
            <person name="Hatfull G.F."/>
        </authorList>
    </citation>
    <scope>NUCLEOTIDE SEQUENCE</scope>
</reference>
<feature type="transmembrane region" description="Helical" evidence="1">
    <location>
        <begin position="184"/>
        <end position="204"/>
    </location>
</feature>
<feature type="transmembrane region" description="Helical" evidence="1">
    <location>
        <begin position="334"/>
        <end position="360"/>
    </location>
</feature>
<keyword evidence="1" id="KW-0812">Transmembrane</keyword>
<dbReference type="SUPFAM" id="SSF103473">
    <property type="entry name" value="MFS general substrate transporter"/>
    <property type="match status" value="1"/>
</dbReference>
<accession>A0A2P2CJK8</accession>
<dbReference type="Gene3D" id="1.20.1250.20">
    <property type="entry name" value="MFS general substrate transporter like domains"/>
    <property type="match status" value="2"/>
</dbReference>
<proteinExistence type="predicted"/>
<protein>
    <submittedName>
        <fullName evidence="3">Major facilitator superfamily MFS_1</fullName>
    </submittedName>
</protein>
<feature type="transmembrane region" description="Helical" evidence="1">
    <location>
        <begin position="415"/>
        <end position="434"/>
    </location>
</feature>
<dbReference type="InterPro" id="IPR020846">
    <property type="entry name" value="MFS_dom"/>
</dbReference>
<feature type="transmembrane region" description="Helical" evidence="1">
    <location>
        <begin position="99"/>
        <end position="116"/>
    </location>
</feature>